<evidence type="ECO:0000256" key="2">
    <source>
        <dbReference type="ARBA" id="ARBA00022723"/>
    </source>
</evidence>
<protein>
    <submittedName>
        <fullName evidence="5">Phosphoglycolate phosphatase</fullName>
    </submittedName>
</protein>
<evidence type="ECO:0000313" key="5">
    <source>
        <dbReference type="EMBL" id="GAA5503252.1"/>
    </source>
</evidence>
<keyword evidence="3" id="KW-0378">Hydrolase</keyword>
<dbReference type="SFLD" id="SFLDS00003">
    <property type="entry name" value="Haloacid_Dehalogenase"/>
    <property type="match status" value="1"/>
</dbReference>
<dbReference type="RefSeq" id="WP_353543224.1">
    <property type="nucleotide sequence ID" value="NZ_BAABRN010000043.1"/>
</dbReference>
<proteinExistence type="predicted"/>
<evidence type="ECO:0000256" key="4">
    <source>
        <dbReference type="ARBA" id="ARBA00022842"/>
    </source>
</evidence>
<keyword evidence="4" id="KW-0460">Magnesium</keyword>
<reference evidence="5 6" key="1">
    <citation type="submission" date="2024-02" db="EMBL/GenBank/DDBJ databases">
        <title>Deinococcus xinjiangensis NBRC 107630.</title>
        <authorList>
            <person name="Ichikawa N."/>
            <person name="Katano-Makiyama Y."/>
            <person name="Hidaka K."/>
        </authorList>
    </citation>
    <scope>NUCLEOTIDE SEQUENCE [LARGE SCALE GENOMIC DNA]</scope>
    <source>
        <strain evidence="5 6">NBRC 107630</strain>
    </source>
</reference>
<evidence type="ECO:0000256" key="3">
    <source>
        <dbReference type="ARBA" id="ARBA00022801"/>
    </source>
</evidence>
<dbReference type="InterPro" id="IPR023214">
    <property type="entry name" value="HAD_sf"/>
</dbReference>
<dbReference type="PANTHER" id="PTHR46470">
    <property type="entry name" value="N-ACYLNEURAMINATE-9-PHOSPHATASE"/>
    <property type="match status" value="1"/>
</dbReference>
<evidence type="ECO:0000256" key="1">
    <source>
        <dbReference type="ARBA" id="ARBA00001946"/>
    </source>
</evidence>
<dbReference type="SUPFAM" id="SSF56784">
    <property type="entry name" value="HAD-like"/>
    <property type="match status" value="1"/>
</dbReference>
<dbReference type="SFLD" id="SFLDG01129">
    <property type="entry name" value="C1.5:_HAD__Beta-PGM__Phosphata"/>
    <property type="match status" value="1"/>
</dbReference>
<dbReference type="PANTHER" id="PTHR46470:SF2">
    <property type="entry name" value="GLYCERALDEHYDE 3-PHOSPHATE PHOSPHATASE"/>
    <property type="match status" value="1"/>
</dbReference>
<dbReference type="Gene3D" id="1.10.150.520">
    <property type="match status" value="1"/>
</dbReference>
<comment type="cofactor">
    <cofactor evidence="1">
        <name>Mg(2+)</name>
        <dbReference type="ChEBI" id="CHEBI:18420"/>
    </cofactor>
</comment>
<sequence length="211" mass="23724">MKAVLFDLDGTLHDRHQTIRRWLGAHIQHFDLPEAYGPRFIELDDFGYRSKSEVLPQLVQELGLSHDPAELLKHYSTALEWACPMPHAHDTLRELRRLGFKLGVVTNGWVEAQAKCMEICGLTGLVDDVVISKAVNLSKPDPRIYHLALDRLGVSAAETWFVGDYSPQNDVWGPQQIGLKTAYLPTGHALGQERPEVVLTDLRGVLELDLQ</sequence>
<dbReference type="NCBIfam" id="TIGR01549">
    <property type="entry name" value="HAD-SF-IA-v1"/>
    <property type="match status" value="1"/>
</dbReference>
<dbReference type="EMBL" id="BAABRN010000043">
    <property type="protein sequence ID" value="GAA5503252.1"/>
    <property type="molecule type" value="Genomic_DNA"/>
</dbReference>
<organism evidence="5 6">
    <name type="scientific">Deinococcus xinjiangensis</name>
    <dbReference type="NCBI Taxonomy" id="457454"/>
    <lineage>
        <taxon>Bacteria</taxon>
        <taxon>Thermotogati</taxon>
        <taxon>Deinococcota</taxon>
        <taxon>Deinococci</taxon>
        <taxon>Deinococcales</taxon>
        <taxon>Deinococcaceae</taxon>
        <taxon>Deinococcus</taxon>
    </lineage>
</organism>
<accession>A0ABP9VDE2</accession>
<dbReference type="NCBIfam" id="TIGR01509">
    <property type="entry name" value="HAD-SF-IA-v3"/>
    <property type="match status" value="1"/>
</dbReference>
<evidence type="ECO:0000313" key="6">
    <source>
        <dbReference type="Proteomes" id="UP001458946"/>
    </source>
</evidence>
<dbReference type="InterPro" id="IPR036412">
    <property type="entry name" value="HAD-like_sf"/>
</dbReference>
<gene>
    <name evidence="5" type="primary">gph_2</name>
    <name evidence="5" type="ORF">Dxin01_03007</name>
</gene>
<dbReference type="InterPro" id="IPR051400">
    <property type="entry name" value="HAD-like_hydrolase"/>
</dbReference>
<dbReference type="Gene3D" id="3.40.50.1000">
    <property type="entry name" value="HAD superfamily/HAD-like"/>
    <property type="match status" value="1"/>
</dbReference>
<dbReference type="InterPro" id="IPR041492">
    <property type="entry name" value="HAD_2"/>
</dbReference>
<dbReference type="Pfam" id="PF13419">
    <property type="entry name" value="HAD_2"/>
    <property type="match status" value="1"/>
</dbReference>
<dbReference type="PRINTS" id="PR00413">
    <property type="entry name" value="HADHALOGNASE"/>
</dbReference>
<dbReference type="InterPro" id="IPR006439">
    <property type="entry name" value="HAD-SF_hydro_IA"/>
</dbReference>
<name>A0ABP9VDE2_9DEIO</name>
<keyword evidence="6" id="KW-1185">Reference proteome</keyword>
<dbReference type="Proteomes" id="UP001458946">
    <property type="component" value="Unassembled WGS sequence"/>
</dbReference>
<comment type="caution">
    <text evidence="5">The sequence shown here is derived from an EMBL/GenBank/DDBJ whole genome shotgun (WGS) entry which is preliminary data.</text>
</comment>
<keyword evidence="2" id="KW-0479">Metal-binding</keyword>